<dbReference type="InterPro" id="IPR010987">
    <property type="entry name" value="Glutathione-S-Trfase_C-like"/>
</dbReference>
<keyword evidence="4" id="KW-1185">Reference proteome</keyword>
<evidence type="ECO:0000259" key="2">
    <source>
        <dbReference type="PROSITE" id="PS50405"/>
    </source>
</evidence>
<dbReference type="Pfam" id="PF14497">
    <property type="entry name" value="GST_C_3"/>
    <property type="match status" value="1"/>
</dbReference>
<dbReference type="InterPro" id="IPR036249">
    <property type="entry name" value="Thioredoxin-like_sf"/>
</dbReference>
<dbReference type="STRING" id="493475.GARC_4159"/>
<evidence type="ECO:0008006" key="5">
    <source>
        <dbReference type="Google" id="ProtNLM"/>
    </source>
</evidence>
<evidence type="ECO:0000313" key="4">
    <source>
        <dbReference type="Proteomes" id="UP000006327"/>
    </source>
</evidence>
<dbReference type="Proteomes" id="UP000006327">
    <property type="component" value="Unassembled WGS sequence"/>
</dbReference>
<dbReference type="InterPro" id="IPR036282">
    <property type="entry name" value="Glutathione-S-Trfase_C_sf"/>
</dbReference>
<accession>K6YAV9</accession>
<sequence length="311" mass="34449">MEDFILHHYDNSPFAEKIRALLGYKNAHYKVVKIPIIMPKPDLVALTGGFRKTPVLQQNNHIYCDTRLMARVIDEQFSEDSIFPANLSLTANVTAQWADQHLFSVAVALAFSPAGFAAFRQAVPEKFVEAFVNDRAKMSEGASGLSMEANTAFQLLPIYLEQIEQQLKSVGPFICGEQITIADFSIYHCLWFINNNPGVSALLDGYPKLNQWFETIKAIGHGSQTSIDAAAAIDIAHSAKKTLFTKDGFLVVNDFKFGDLVEIVPTDYGITPVTGELVVSKTDEIAIKRIDEKAGEVYVHFPRVGYKITAA</sequence>
<dbReference type="PROSITE" id="PS50405">
    <property type="entry name" value="GST_CTER"/>
    <property type="match status" value="1"/>
</dbReference>
<dbReference type="Gene3D" id="3.40.30.110">
    <property type="match status" value="2"/>
</dbReference>
<dbReference type="PANTHER" id="PTHR43968:SF6">
    <property type="entry name" value="GLUTATHIONE S-TRANSFERASE OMEGA"/>
    <property type="match status" value="1"/>
</dbReference>
<protein>
    <recommendedName>
        <fullName evidence="5">Glutathione S-transferase</fullName>
    </recommendedName>
</protein>
<gene>
    <name evidence="3" type="ORF">GARC_4159</name>
</gene>
<dbReference type="PROSITE" id="PS50404">
    <property type="entry name" value="GST_NTER"/>
    <property type="match status" value="1"/>
</dbReference>
<dbReference type="SUPFAM" id="SSF47616">
    <property type="entry name" value="GST C-terminal domain-like"/>
    <property type="match status" value="1"/>
</dbReference>
<dbReference type="EMBL" id="BAEO01000060">
    <property type="protein sequence ID" value="GAC21101.1"/>
    <property type="molecule type" value="Genomic_DNA"/>
</dbReference>
<dbReference type="PANTHER" id="PTHR43968">
    <property type="match status" value="1"/>
</dbReference>
<evidence type="ECO:0000259" key="1">
    <source>
        <dbReference type="PROSITE" id="PS50404"/>
    </source>
</evidence>
<dbReference type="CDD" id="cd00570">
    <property type="entry name" value="GST_N_family"/>
    <property type="match status" value="1"/>
</dbReference>
<organism evidence="3 4">
    <name type="scientific">Paraglaciecola arctica BSs20135</name>
    <dbReference type="NCBI Taxonomy" id="493475"/>
    <lineage>
        <taxon>Bacteria</taxon>
        <taxon>Pseudomonadati</taxon>
        <taxon>Pseudomonadota</taxon>
        <taxon>Gammaproteobacteria</taxon>
        <taxon>Alteromonadales</taxon>
        <taxon>Alteromonadaceae</taxon>
        <taxon>Paraglaciecola</taxon>
    </lineage>
</organism>
<dbReference type="InterPro" id="IPR050983">
    <property type="entry name" value="GST_Omega/HSP26"/>
</dbReference>
<dbReference type="eggNOG" id="COG0625">
    <property type="taxonomic scope" value="Bacteria"/>
</dbReference>
<dbReference type="InterPro" id="IPR004045">
    <property type="entry name" value="Glutathione_S-Trfase_N"/>
</dbReference>
<dbReference type="OrthoDB" id="5791869at2"/>
<dbReference type="GO" id="GO:0005737">
    <property type="term" value="C:cytoplasm"/>
    <property type="evidence" value="ECO:0007669"/>
    <property type="project" value="TreeGrafter"/>
</dbReference>
<feature type="domain" description="GST N-terminal" evidence="1">
    <location>
        <begin position="2"/>
        <end position="81"/>
    </location>
</feature>
<reference evidence="3 4" key="1">
    <citation type="journal article" date="2017" name="Antonie Van Leeuwenhoek">
        <title>Rhizobium rhizosphaerae sp. nov., a novel species isolated from rice rhizosphere.</title>
        <authorList>
            <person name="Zhao J.J."/>
            <person name="Zhang J."/>
            <person name="Zhang R.J."/>
            <person name="Zhang C.W."/>
            <person name="Yin H.Q."/>
            <person name="Zhang X.X."/>
        </authorList>
    </citation>
    <scope>NUCLEOTIDE SEQUENCE [LARGE SCALE GENOMIC DNA]</scope>
    <source>
        <strain evidence="3 4">BSs20135</strain>
    </source>
</reference>
<feature type="domain" description="GST C-terminal" evidence="2">
    <location>
        <begin position="94"/>
        <end position="244"/>
    </location>
</feature>
<proteinExistence type="predicted"/>
<comment type="caution">
    <text evidence="3">The sequence shown here is derived from an EMBL/GenBank/DDBJ whole genome shotgun (WGS) entry which is preliminary data.</text>
</comment>
<dbReference type="Pfam" id="PF13417">
    <property type="entry name" value="GST_N_3"/>
    <property type="match status" value="1"/>
</dbReference>
<name>K6YAV9_9ALTE</name>
<dbReference type="RefSeq" id="WP_007623692.1">
    <property type="nucleotide sequence ID" value="NZ_BAEO01000060.1"/>
</dbReference>
<dbReference type="InterPro" id="IPR004046">
    <property type="entry name" value="GST_C"/>
</dbReference>
<dbReference type="AlphaFoldDB" id="K6YAV9"/>
<dbReference type="SUPFAM" id="SSF52833">
    <property type="entry name" value="Thioredoxin-like"/>
    <property type="match status" value="1"/>
</dbReference>
<evidence type="ECO:0000313" key="3">
    <source>
        <dbReference type="EMBL" id="GAC21101.1"/>
    </source>
</evidence>